<keyword evidence="2" id="KW-0808">Transferase</keyword>
<dbReference type="InterPro" id="IPR023213">
    <property type="entry name" value="CAT-like_dom_sf"/>
</dbReference>
<name>A0AA39TF89_9AGAR</name>
<dbReference type="Gene3D" id="3.30.559.10">
    <property type="entry name" value="Chloramphenicol acetyltransferase-like domain"/>
    <property type="match status" value="1"/>
</dbReference>
<evidence type="ECO:0000259" key="5">
    <source>
        <dbReference type="Pfam" id="PF00755"/>
    </source>
</evidence>
<dbReference type="AlphaFoldDB" id="A0AA39TF89"/>
<dbReference type="PANTHER" id="PTHR22589:SF107">
    <property type="entry name" value="CHOLINE_CARNITINE ACYLTRANSFERASE DOMAIN-CONTAINING PROTEIN"/>
    <property type="match status" value="1"/>
</dbReference>
<dbReference type="Gene3D" id="3.30.559.70">
    <property type="entry name" value="Choline/Carnitine o-acyltransferase, domain 2"/>
    <property type="match status" value="1"/>
</dbReference>
<dbReference type="InterPro" id="IPR039551">
    <property type="entry name" value="Cho/carn_acyl_trans"/>
</dbReference>
<dbReference type="PANTHER" id="PTHR22589">
    <property type="entry name" value="CARNITINE O-ACYLTRANSFERASE"/>
    <property type="match status" value="1"/>
</dbReference>
<accession>A0AA39TF89</accession>
<evidence type="ECO:0000313" key="8">
    <source>
        <dbReference type="Proteomes" id="UP001175227"/>
    </source>
</evidence>
<protein>
    <submittedName>
        <fullName evidence="7">Acyltransferase ChoActase/COT/CPT</fullName>
    </submittedName>
</protein>
<proteinExistence type="inferred from homology"/>
<keyword evidence="3 7" id="KW-0012">Acyltransferase</keyword>
<evidence type="ECO:0000313" key="7">
    <source>
        <dbReference type="EMBL" id="KAK0485276.1"/>
    </source>
</evidence>
<reference evidence="7" key="1">
    <citation type="submission" date="2023-06" db="EMBL/GenBank/DDBJ databases">
        <authorList>
            <consortium name="Lawrence Berkeley National Laboratory"/>
            <person name="Ahrendt S."/>
            <person name="Sahu N."/>
            <person name="Indic B."/>
            <person name="Wong-Bajracharya J."/>
            <person name="Merenyi Z."/>
            <person name="Ke H.-M."/>
            <person name="Monk M."/>
            <person name="Kocsube S."/>
            <person name="Drula E."/>
            <person name="Lipzen A."/>
            <person name="Balint B."/>
            <person name="Henrissat B."/>
            <person name="Andreopoulos B."/>
            <person name="Martin F.M."/>
            <person name="Harder C.B."/>
            <person name="Rigling D."/>
            <person name="Ford K.L."/>
            <person name="Foster G.D."/>
            <person name="Pangilinan J."/>
            <person name="Papanicolaou A."/>
            <person name="Barry K."/>
            <person name="LaButti K."/>
            <person name="Viragh M."/>
            <person name="Koriabine M."/>
            <person name="Yan M."/>
            <person name="Riley R."/>
            <person name="Champramary S."/>
            <person name="Plett K.L."/>
            <person name="Tsai I.J."/>
            <person name="Slot J."/>
            <person name="Sipos G."/>
            <person name="Plett J."/>
            <person name="Nagy L.G."/>
            <person name="Grigoriev I.V."/>
        </authorList>
    </citation>
    <scope>NUCLEOTIDE SEQUENCE</scope>
    <source>
        <strain evidence="7">ICMP 16352</strain>
    </source>
</reference>
<keyword evidence="8" id="KW-1185">Reference proteome</keyword>
<feature type="domain" description="Choline/carnitine acyltransferase" evidence="5">
    <location>
        <begin position="24"/>
        <end position="634"/>
    </location>
</feature>
<dbReference type="InterPro" id="IPR000542">
    <property type="entry name" value="Carn_acyl_trans"/>
</dbReference>
<evidence type="ECO:0000313" key="6">
    <source>
        <dbReference type="EMBL" id="KAK0485271.1"/>
    </source>
</evidence>
<dbReference type="Proteomes" id="UP001175227">
    <property type="component" value="Unassembled WGS sequence"/>
</dbReference>
<dbReference type="InterPro" id="IPR042231">
    <property type="entry name" value="Cho/carn_acyl_trans_2"/>
</dbReference>
<feature type="active site" description="Proton acceptor" evidence="4">
    <location>
        <position position="365"/>
    </location>
</feature>
<organism evidence="7 8">
    <name type="scientific">Armillaria novae-zelandiae</name>
    <dbReference type="NCBI Taxonomy" id="153914"/>
    <lineage>
        <taxon>Eukaryota</taxon>
        <taxon>Fungi</taxon>
        <taxon>Dikarya</taxon>
        <taxon>Basidiomycota</taxon>
        <taxon>Agaricomycotina</taxon>
        <taxon>Agaricomycetes</taxon>
        <taxon>Agaricomycetidae</taxon>
        <taxon>Agaricales</taxon>
        <taxon>Marasmiineae</taxon>
        <taxon>Physalacriaceae</taxon>
        <taxon>Armillaria</taxon>
    </lineage>
</organism>
<dbReference type="EMBL" id="JAUEPR010000005">
    <property type="protein sequence ID" value="KAK0485276.1"/>
    <property type="molecule type" value="Genomic_DNA"/>
</dbReference>
<sequence>MLSTRSALRGRPYSRTMSTTLPRLPVPDLRKTLDKYLTSLEPFLLEEASKKGLDDDALDASRRLRAQWADEFASGVGKLCQERLLALDRTSPNNWLDDNFWIKKAYMEWRAPLLINSNWWLAFEDDANIPVSETHRQDGHFRTGFSRWQIKRAAWLLHRTLEFKIKLETQELYPDTTRTGIWLRESTLRMFNVARIPRPSCDILSAVPPPTDPSTYDIVVIVHGWFYRVTVMESPSVSTDVGHLARYLEAVISDAEQRLLDGEEPVSIGVLSADDRDTWSNNLRHLLSLSESNKMIHMTLSNSLLVLSLDDKINKYPSSTTKQHSFDSHLHAIRSTTSNVGNRWFDKAFTLIVDPAARSGAMGEHSPSDALVPSIVAEYGIIQGIDESQFEDDSPPPSRGQRWDRLDWVVDDLIKKECVKAKERADRIIENSDDSVFRFSEYGTDWIKGVAKLSPDAFVQMALQLTWYKMQGQFTATYETALTRMFNKGRTETIRSLTRESRAFCLAMVDGRATAESKRAALESAVKVHTRLTREAATGRGIDRHLMGLQLMLRPELREHALLFDDPLFGKSSCWKLCTSGLSAGLLFRGTGFGAMYEDGYGINYLAGPDAVKFGIESKISSSLTSTSTFISTLAGVLRSMQNIFHLDVHSNNVASHL</sequence>
<evidence type="ECO:0000256" key="1">
    <source>
        <dbReference type="ARBA" id="ARBA00005232"/>
    </source>
</evidence>
<gene>
    <name evidence="6" type="ORF">IW261DRAFT_1461624</name>
    <name evidence="7" type="ORF">IW261DRAFT_1461643</name>
</gene>
<evidence type="ECO:0000256" key="4">
    <source>
        <dbReference type="PIRSR" id="PIRSR600542-1"/>
    </source>
</evidence>
<dbReference type="GO" id="GO:0016746">
    <property type="term" value="F:acyltransferase activity"/>
    <property type="evidence" value="ECO:0007669"/>
    <property type="project" value="UniProtKB-KW"/>
</dbReference>
<comment type="caution">
    <text evidence="7">The sequence shown here is derived from an EMBL/GenBank/DDBJ whole genome shotgun (WGS) entry which is preliminary data.</text>
</comment>
<dbReference type="SUPFAM" id="SSF52777">
    <property type="entry name" value="CoA-dependent acyltransferases"/>
    <property type="match status" value="2"/>
</dbReference>
<dbReference type="Pfam" id="PF00755">
    <property type="entry name" value="Carn_acyltransf"/>
    <property type="match status" value="1"/>
</dbReference>
<evidence type="ECO:0000256" key="3">
    <source>
        <dbReference type="ARBA" id="ARBA00023315"/>
    </source>
</evidence>
<comment type="similarity">
    <text evidence="1">Belongs to the carnitine/choline acetyltransferase family.</text>
</comment>
<evidence type="ECO:0000256" key="2">
    <source>
        <dbReference type="ARBA" id="ARBA00022679"/>
    </source>
</evidence>
<dbReference type="EMBL" id="JAUEPR010000005">
    <property type="protein sequence ID" value="KAK0485271.1"/>
    <property type="molecule type" value="Genomic_DNA"/>
</dbReference>